<evidence type="ECO:0000256" key="1">
    <source>
        <dbReference type="SAM" id="Phobius"/>
    </source>
</evidence>
<sequence>MKNPLPLAALISLLTVSTALWLEQPHPLTPNSAPATEYSGERAMSLLNHLLAENLPHPVGSKQNRVIKQRIQAWLDEQGIDHQEQRAWGCNAKRHSCAYVENVIAIIPGQVTGPYVALMAHYDSVPHAVGAGDDMAGVVAVLETARAARAVGGFRHPIMLLITDGEETGLHGAEAFFKQHPLAAQIGVLLNLEGSGTRGASMVLRTSMANAWYMNFFADTAAQPMGSSLADEVFKRMPNDTDFSVSLTAKIPGIDFSFAGERNHYHTPNDNPENLDPRTVQHHGDNLFPLTLQLANADLSTQHDTKVAYLNSFGAWLQWPTHWTPIMYGLAGVLLFWASIRAGGSVQQILLASVVLPLSTLIIGGMLVHLCMALLSAINGVTVPWPAYLWPQRLIVLSGTTLPALLCGRWLAERFALDTLLVAGWLGVWLLTLPVLLVMPDAAAMLMPQLLLAATLLSLANCLGRYPALKAGLFLGTLAVAALFLPTALLLEQTQGYGLVVTVWPWVGLYVICLLGFLRGPALIASTRLVGAALLTGLVAASVLPVYSEHRPQHLNVLYIQDTDASKAMLHIETEGQVPPAMLEASPFQPDAGQAVPWSSTPIPFLAPVANVHLPAPTVDVVESRTIKDERQVRLRLSSQRHAWRLRLYLPASAAIKSATVDGVKLSLPSYEQENSPSYTGLLFYGTQNHDVIVNLTLASTEPVTGFLVDSSPSLPDIANGLIKARPSEALPVHSGDRSTVFTKVAF</sequence>
<dbReference type="RefSeq" id="WP_279252308.1">
    <property type="nucleotide sequence ID" value="NZ_SHNP01000002.1"/>
</dbReference>
<protein>
    <submittedName>
        <fullName evidence="4">M20/M25/M40 family metallo-hydrolase</fullName>
    </submittedName>
</protein>
<accession>A0ABT3STS7</accession>
<organism evidence="4 5">
    <name type="scientific">Candidatus Seongchinamella marina</name>
    <dbReference type="NCBI Taxonomy" id="2518990"/>
    <lineage>
        <taxon>Bacteria</taxon>
        <taxon>Pseudomonadati</taxon>
        <taxon>Pseudomonadota</taxon>
        <taxon>Gammaproteobacteria</taxon>
        <taxon>Cellvibrionales</taxon>
        <taxon>Halieaceae</taxon>
        <taxon>Seongchinamella</taxon>
    </lineage>
</organism>
<dbReference type="PANTHER" id="PTHR12147:SF26">
    <property type="entry name" value="PEPTIDASE M28 DOMAIN-CONTAINING PROTEIN"/>
    <property type="match status" value="1"/>
</dbReference>
<dbReference type="SUPFAM" id="SSF53187">
    <property type="entry name" value="Zn-dependent exopeptidases"/>
    <property type="match status" value="1"/>
</dbReference>
<dbReference type="Proteomes" id="UP001143307">
    <property type="component" value="Unassembled WGS sequence"/>
</dbReference>
<dbReference type="InterPro" id="IPR045175">
    <property type="entry name" value="M28_fam"/>
</dbReference>
<feature type="transmembrane region" description="Helical" evidence="1">
    <location>
        <begin position="529"/>
        <end position="547"/>
    </location>
</feature>
<feature type="signal peptide" evidence="2">
    <location>
        <begin position="1"/>
        <end position="21"/>
    </location>
</feature>
<feature type="transmembrane region" description="Helical" evidence="1">
    <location>
        <begin position="471"/>
        <end position="491"/>
    </location>
</feature>
<dbReference type="EMBL" id="SHNP01000002">
    <property type="protein sequence ID" value="MCX2973393.1"/>
    <property type="molecule type" value="Genomic_DNA"/>
</dbReference>
<feature type="domain" description="Peptidase M28" evidence="3">
    <location>
        <begin position="102"/>
        <end position="288"/>
    </location>
</feature>
<evidence type="ECO:0000313" key="4">
    <source>
        <dbReference type="EMBL" id="MCX2973393.1"/>
    </source>
</evidence>
<feature type="transmembrane region" description="Helical" evidence="1">
    <location>
        <begin position="419"/>
        <end position="439"/>
    </location>
</feature>
<feature type="transmembrane region" description="Helical" evidence="1">
    <location>
        <begin position="390"/>
        <end position="412"/>
    </location>
</feature>
<feature type="chain" id="PRO_5045092609" evidence="2">
    <location>
        <begin position="22"/>
        <end position="747"/>
    </location>
</feature>
<name>A0ABT3STS7_9GAMM</name>
<dbReference type="InterPro" id="IPR007484">
    <property type="entry name" value="Peptidase_M28"/>
</dbReference>
<evidence type="ECO:0000313" key="5">
    <source>
        <dbReference type="Proteomes" id="UP001143307"/>
    </source>
</evidence>
<proteinExistence type="predicted"/>
<feature type="transmembrane region" description="Helical" evidence="1">
    <location>
        <begin position="349"/>
        <end position="378"/>
    </location>
</feature>
<evidence type="ECO:0000256" key="2">
    <source>
        <dbReference type="SAM" id="SignalP"/>
    </source>
</evidence>
<gene>
    <name evidence="4" type="ORF">EYC87_07310</name>
</gene>
<keyword evidence="2" id="KW-0732">Signal</keyword>
<feature type="transmembrane region" description="Helical" evidence="1">
    <location>
        <begin position="497"/>
        <end position="517"/>
    </location>
</feature>
<keyword evidence="1" id="KW-1133">Transmembrane helix</keyword>
<feature type="transmembrane region" description="Helical" evidence="1">
    <location>
        <begin position="445"/>
        <end position="464"/>
    </location>
</feature>
<dbReference type="Pfam" id="PF04389">
    <property type="entry name" value="Peptidase_M28"/>
    <property type="match status" value="1"/>
</dbReference>
<keyword evidence="5" id="KW-1185">Reference proteome</keyword>
<reference evidence="4" key="1">
    <citation type="submission" date="2019-02" db="EMBL/GenBank/DDBJ databases">
        <authorList>
            <person name="Li S.-H."/>
        </authorList>
    </citation>
    <scope>NUCLEOTIDE SEQUENCE</scope>
    <source>
        <strain evidence="4">IMCC8485</strain>
    </source>
</reference>
<dbReference type="PANTHER" id="PTHR12147">
    <property type="entry name" value="METALLOPEPTIDASE M28 FAMILY MEMBER"/>
    <property type="match status" value="1"/>
</dbReference>
<dbReference type="Gene3D" id="3.40.630.10">
    <property type="entry name" value="Zn peptidases"/>
    <property type="match status" value="1"/>
</dbReference>
<keyword evidence="1" id="KW-0472">Membrane</keyword>
<comment type="caution">
    <text evidence="4">The sequence shown here is derived from an EMBL/GenBank/DDBJ whole genome shotgun (WGS) entry which is preliminary data.</text>
</comment>
<feature type="transmembrane region" description="Helical" evidence="1">
    <location>
        <begin position="316"/>
        <end position="337"/>
    </location>
</feature>
<keyword evidence="1" id="KW-0812">Transmembrane</keyword>
<evidence type="ECO:0000259" key="3">
    <source>
        <dbReference type="Pfam" id="PF04389"/>
    </source>
</evidence>